<accession>A0ABS2P2J1</accession>
<dbReference type="EMBL" id="JAFBED010000006">
    <property type="protein sequence ID" value="MBM7621166.1"/>
    <property type="molecule type" value="Genomic_DNA"/>
</dbReference>
<dbReference type="RefSeq" id="WP_263629668.1">
    <property type="nucleotide sequence ID" value="NZ_JAFBED010000006.1"/>
</dbReference>
<dbReference type="Proteomes" id="UP000737402">
    <property type="component" value="Unassembled WGS sequence"/>
</dbReference>
<proteinExistence type="predicted"/>
<gene>
    <name evidence="2" type="ORF">JOC95_003039</name>
</gene>
<feature type="compositionally biased region" description="Basic and acidic residues" evidence="1">
    <location>
        <begin position="28"/>
        <end position="43"/>
    </location>
</feature>
<name>A0ABS2P2J1_9BACI</name>
<organism evidence="2 3">
    <name type="scientific">Sutcliffiella tianshenii</name>
    <dbReference type="NCBI Taxonomy" id="1463404"/>
    <lineage>
        <taxon>Bacteria</taxon>
        <taxon>Bacillati</taxon>
        <taxon>Bacillota</taxon>
        <taxon>Bacilli</taxon>
        <taxon>Bacillales</taxon>
        <taxon>Bacillaceae</taxon>
        <taxon>Sutcliffiella</taxon>
    </lineage>
</organism>
<comment type="caution">
    <text evidence="2">The sequence shown here is derived from an EMBL/GenBank/DDBJ whole genome shotgun (WGS) entry which is preliminary data.</text>
</comment>
<evidence type="ECO:0000313" key="2">
    <source>
        <dbReference type="EMBL" id="MBM7621166.1"/>
    </source>
</evidence>
<feature type="compositionally biased region" description="Polar residues" evidence="1">
    <location>
        <begin position="7"/>
        <end position="19"/>
    </location>
</feature>
<feature type="region of interest" description="Disordered" evidence="1">
    <location>
        <begin position="1"/>
        <end position="43"/>
    </location>
</feature>
<keyword evidence="3" id="KW-1185">Reference proteome</keyword>
<evidence type="ECO:0000256" key="1">
    <source>
        <dbReference type="SAM" id="MobiDB-lite"/>
    </source>
</evidence>
<protein>
    <submittedName>
        <fullName evidence="2">Uncharacterized protein</fullName>
    </submittedName>
</protein>
<reference evidence="2 3" key="1">
    <citation type="submission" date="2021-01" db="EMBL/GenBank/DDBJ databases">
        <title>Genomic Encyclopedia of Type Strains, Phase IV (KMG-IV): sequencing the most valuable type-strain genomes for metagenomic binning, comparative biology and taxonomic classification.</title>
        <authorList>
            <person name="Goeker M."/>
        </authorList>
    </citation>
    <scope>NUCLEOTIDE SEQUENCE [LARGE SCALE GENOMIC DNA]</scope>
    <source>
        <strain evidence="2 3">DSM 25879</strain>
    </source>
</reference>
<evidence type="ECO:0000313" key="3">
    <source>
        <dbReference type="Proteomes" id="UP000737402"/>
    </source>
</evidence>
<sequence>MSKHNKQGPSQKGQPNAESAKQVVSAEEVERATHPTKRQNSEQ</sequence>